<organism evidence="1 2">
    <name type="scientific">Purpureocillium lilacinum</name>
    <name type="common">Paecilomyces lilacinus</name>
    <dbReference type="NCBI Taxonomy" id="33203"/>
    <lineage>
        <taxon>Eukaryota</taxon>
        <taxon>Fungi</taxon>
        <taxon>Dikarya</taxon>
        <taxon>Ascomycota</taxon>
        <taxon>Pezizomycotina</taxon>
        <taxon>Sordariomycetes</taxon>
        <taxon>Hypocreomycetidae</taxon>
        <taxon>Hypocreales</taxon>
        <taxon>Ophiocordycipitaceae</taxon>
        <taxon>Purpureocillium</taxon>
    </lineage>
</organism>
<accession>A0ACC4DX14</accession>
<reference evidence="1" key="1">
    <citation type="submission" date="2024-12" db="EMBL/GenBank/DDBJ databases">
        <title>Comparative genomics and development of molecular markers within Purpureocillium lilacinum and among Purpureocillium species.</title>
        <authorList>
            <person name="Yeh Z.-Y."/>
            <person name="Ni N.-T."/>
            <person name="Lo P.-H."/>
            <person name="Mushyakhwo K."/>
            <person name="Lin C.-F."/>
            <person name="Nai Y.-S."/>
        </authorList>
    </citation>
    <scope>NUCLEOTIDE SEQUENCE</scope>
    <source>
        <strain evidence="1">NCHU-NPUST-175</strain>
    </source>
</reference>
<sequence>MAIPGPRVTRLALPLPRHGRASVPDVLLVKVRASSWGHVSPDSADSPRGRAGETAQSPDQEAALAMSHDSA</sequence>
<gene>
    <name evidence="1" type="ORF">ACCO45_006017</name>
</gene>
<evidence type="ECO:0000313" key="1">
    <source>
        <dbReference type="EMBL" id="KAL3960900.1"/>
    </source>
</evidence>
<protein>
    <submittedName>
        <fullName evidence="1">Uncharacterized protein</fullName>
    </submittedName>
</protein>
<dbReference type="Proteomes" id="UP001638806">
    <property type="component" value="Unassembled WGS sequence"/>
</dbReference>
<proteinExistence type="predicted"/>
<comment type="caution">
    <text evidence="1">The sequence shown here is derived from an EMBL/GenBank/DDBJ whole genome shotgun (WGS) entry which is preliminary data.</text>
</comment>
<name>A0ACC4DX14_PURLI</name>
<dbReference type="EMBL" id="JBGNUJ010000004">
    <property type="protein sequence ID" value="KAL3960900.1"/>
    <property type="molecule type" value="Genomic_DNA"/>
</dbReference>
<evidence type="ECO:0000313" key="2">
    <source>
        <dbReference type="Proteomes" id="UP001638806"/>
    </source>
</evidence>
<keyword evidence="2" id="KW-1185">Reference proteome</keyword>